<evidence type="ECO:0000313" key="1">
    <source>
        <dbReference type="EMBL" id="RZF21966.1"/>
    </source>
</evidence>
<protein>
    <submittedName>
        <fullName evidence="1">DUF3108 domain-containing protein</fullName>
    </submittedName>
</protein>
<dbReference type="Proteomes" id="UP000443582">
    <property type="component" value="Unassembled WGS sequence"/>
</dbReference>
<dbReference type="InterPro" id="IPR021457">
    <property type="entry name" value="DUF3108"/>
</dbReference>
<sequence length="235" mass="27289">MYLIGEEFKFEIGWSIFKAGTATIRTMPMATMGGKEVLHVNGLLESAEYFEGIYKLKDTLDVYVDIEKGGFSPLKYEMKQRESGQLVDDLQLFDHDKLKTYFFYHRLKDGKTKNKKIQEYLPRYFTDSFSALYFLRGLPMKIGSKFEFPIVTRGKVWILKAEVDNVEEVEVMNKKFQAYRITAQTQFPGVLKKSGDINFWFSTDESRMLLKFAAKIKIGAVKGELISHKKGEYKK</sequence>
<reference evidence="2" key="1">
    <citation type="journal article" date="2019" name="Int. J. Syst. Evol. Microbiol.">
        <title>Halobacteriovorax valvorus sp. nov., a novel prokaryotic predator isolated from coastal seawater of China.</title>
        <authorList>
            <person name="Chen M.-X."/>
        </authorList>
    </citation>
    <scope>NUCLEOTIDE SEQUENCE [LARGE SCALE GENOMIC DNA]</scope>
    <source>
        <strain evidence="2">BL9</strain>
    </source>
</reference>
<proteinExistence type="predicted"/>
<accession>A0ABY0IG75</accession>
<keyword evidence="2" id="KW-1185">Reference proteome</keyword>
<name>A0ABY0IG75_9BACT</name>
<comment type="caution">
    <text evidence="1">The sequence shown here is derived from an EMBL/GenBank/DDBJ whole genome shotgun (WGS) entry which is preliminary data.</text>
</comment>
<dbReference type="Pfam" id="PF11306">
    <property type="entry name" value="DUF3108"/>
    <property type="match status" value="1"/>
</dbReference>
<organism evidence="1 2">
    <name type="scientific">Halobacteriovorax vibrionivorans</name>
    <dbReference type="NCBI Taxonomy" id="2152716"/>
    <lineage>
        <taxon>Bacteria</taxon>
        <taxon>Pseudomonadati</taxon>
        <taxon>Bdellovibrionota</taxon>
        <taxon>Bacteriovoracia</taxon>
        <taxon>Bacteriovoracales</taxon>
        <taxon>Halobacteriovoraceae</taxon>
        <taxon>Halobacteriovorax</taxon>
    </lineage>
</organism>
<evidence type="ECO:0000313" key="2">
    <source>
        <dbReference type="Proteomes" id="UP000443582"/>
    </source>
</evidence>
<dbReference type="EMBL" id="QDKL01000002">
    <property type="protein sequence ID" value="RZF21966.1"/>
    <property type="molecule type" value="Genomic_DNA"/>
</dbReference>
<gene>
    <name evidence="1" type="ORF">DAY19_09775</name>
</gene>